<feature type="transmembrane region" description="Helical" evidence="1">
    <location>
        <begin position="16"/>
        <end position="34"/>
    </location>
</feature>
<proteinExistence type="predicted"/>
<gene>
    <name evidence="2" type="ORF">ElyMa_004232200</name>
</gene>
<protein>
    <recommendedName>
        <fullName evidence="4">Cytochrome P450</fullName>
    </recommendedName>
</protein>
<accession>A0AAV4GRT2</accession>
<comment type="caution">
    <text evidence="2">The sequence shown here is derived from an EMBL/GenBank/DDBJ whole genome shotgun (WGS) entry which is preliminary data.</text>
</comment>
<dbReference type="EMBL" id="BMAT01008556">
    <property type="protein sequence ID" value="GFR87781.1"/>
    <property type="molecule type" value="Genomic_DNA"/>
</dbReference>
<evidence type="ECO:0000313" key="2">
    <source>
        <dbReference type="EMBL" id="GFR87781.1"/>
    </source>
</evidence>
<keyword evidence="1" id="KW-0812">Transmembrane</keyword>
<organism evidence="2 3">
    <name type="scientific">Elysia marginata</name>
    <dbReference type="NCBI Taxonomy" id="1093978"/>
    <lineage>
        <taxon>Eukaryota</taxon>
        <taxon>Metazoa</taxon>
        <taxon>Spiralia</taxon>
        <taxon>Lophotrochozoa</taxon>
        <taxon>Mollusca</taxon>
        <taxon>Gastropoda</taxon>
        <taxon>Heterobranchia</taxon>
        <taxon>Euthyneura</taxon>
        <taxon>Panpulmonata</taxon>
        <taxon>Sacoglossa</taxon>
        <taxon>Placobranchoidea</taxon>
        <taxon>Plakobranchidae</taxon>
        <taxon>Elysia</taxon>
    </lineage>
</organism>
<name>A0AAV4GRT2_9GAST</name>
<sequence>MESDKSGQVEALTSQVLTYLALTLGVAMLVKYLLTSRPPKDIPPFPAKPFPLLGHLPYLKNGIRKKVAEWTETRGIKRAGGGGRENMILAIAVRDLLEPSGADYASSAEGRNSKFYASTSPKAGFK</sequence>
<dbReference type="AlphaFoldDB" id="A0AAV4GRT2"/>
<evidence type="ECO:0000313" key="3">
    <source>
        <dbReference type="Proteomes" id="UP000762676"/>
    </source>
</evidence>
<reference evidence="2 3" key="1">
    <citation type="journal article" date="2021" name="Elife">
        <title>Chloroplast acquisition without the gene transfer in kleptoplastic sea slugs, Plakobranchus ocellatus.</title>
        <authorList>
            <person name="Maeda T."/>
            <person name="Takahashi S."/>
            <person name="Yoshida T."/>
            <person name="Shimamura S."/>
            <person name="Takaki Y."/>
            <person name="Nagai Y."/>
            <person name="Toyoda A."/>
            <person name="Suzuki Y."/>
            <person name="Arimoto A."/>
            <person name="Ishii H."/>
            <person name="Satoh N."/>
            <person name="Nishiyama T."/>
            <person name="Hasebe M."/>
            <person name="Maruyama T."/>
            <person name="Minagawa J."/>
            <person name="Obokata J."/>
            <person name="Shigenobu S."/>
        </authorList>
    </citation>
    <scope>NUCLEOTIDE SEQUENCE [LARGE SCALE GENOMIC DNA]</scope>
</reference>
<keyword evidence="1" id="KW-0472">Membrane</keyword>
<evidence type="ECO:0008006" key="4">
    <source>
        <dbReference type="Google" id="ProtNLM"/>
    </source>
</evidence>
<keyword evidence="1" id="KW-1133">Transmembrane helix</keyword>
<dbReference type="Proteomes" id="UP000762676">
    <property type="component" value="Unassembled WGS sequence"/>
</dbReference>
<evidence type="ECO:0000256" key="1">
    <source>
        <dbReference type="SAM" id="Phobius"/>
    </source>
</evidence>
<keyword evidence="3" id="KW-1185">Reference proteome</keyword>